<feature type="compositionally biased region" description="Acidic residues" evidence="1">
    <location>
        <begin position="331"/>
        <end position="345"/>
    </location>
</feature>
<dbReference type="Gene3D" id="2.30.110.10">
    <property type="entry name" value="Electron Transport, Fmn-binding Protein, Chain A"/>
    <property type="match status" value="1"/>
</dbReference>
<comment type="caution">
    <text evidence="2">The sequence shown here is derived from an EMBL/GenBank/DDBJ whole genome shotgun (WGS) entry which is preliminary data.</text>
</comment>
<evidence type="ECO:0000313" key="3">
    <source>
        <dbReference type="Proteomes" id="UP000717515"/>
    </source>
</evidence>
<feature type="region of interest" description="Disordered" evidence="1">
    <location>
        <begin position="576"/>
        <end position="754"/>
    </location>
</feature>
<evidence type="ECO:0000313" key="2">
    <source>
        <dbReference type="EMBL" id="KAG9322776.1"/>
    </source>
</evidence>
<accession>A0A9P8CXV4</accession>
<gene>
    <name evidence="2" type="ORF">KVV02_001220</name>
</gene>
<feature type="compositionally biased region" description="Polar residues" evidence="1">
    <location>
        <begin position="377"/>
        <end position="392"/>
    </location>
</feature>
<organism evidence="2 3">
    <name type="scientific">Mortierella alpina</name>
    <name type="common">Oleaginous fungus</name>
    <name type="synonym">Mortierella renispora</name>
    <dbReference type="NCBI Taxonomy" id="64518"/>
    <lineage>
        <taxon>Eukaryota</taxon>
        <taxon>Fungi</taxon>
        <taxon>Fungi incertae sedis</taxon>
        <taxon>Mucoromycota</taxon>
        <taxon>Mortierellomycotina</taxon>
        <taxon>Mortierellomycetes</taxon>
        <taxon>Mortierellales</taxon>
        <taxon>Mortierellaceae</taxon>
        <taxon>Mortierella</taxon>
    </lineage>
</organism>
<reference evidence="2" key="1">
    <citation type="submission" date="2021-07" db="EMBL/GenBank/DDBJ databases">
        <title>Draft genome of Mortierella alpina, strain LL118, isolated from an aspen leaf litter sample.</title>
        <authorList>
            <person name="Yang S."/>
            <person name="Vinatzer B.A."/>
        </authorList>
    </citation>
    <scope>NUCLEOTIDE SEQUENCE</scope>
    <source>
        <strain evidence="2">LL118</strain>
    </source>
</reference>
<feature type="compositionally biased region" description="Low complexity" evidence="1">
    <location>
        <begin position="393"/>
        <end position="416"/>
    </location>
</feature>
<sequence>MGKFYDEIPNDLADWIRKQKLFFVATAPLVADGTVNTSPKGYDSFRILGPNRVAYLDLTGSGIETLCHLQENGRITFLFMAFEGAPRILRLFGRGHYAPVDTAEYKALFQAHFHRPATSTERSTEEPYELEGASQIRGIVVADIHKVGTSCGWAVPYYKFEGERPTLMRFWGKRSQEELAQFWTMFNTKSLDGLPGMRHELMSLEWAPTARSLSAKPTSKTAAGVQSKDHGWQRSWIVYGSLIVLGFSAGLAVSAPVMETTPGIPTAPPFLSAERATDKREREMASNKDSLDLDDDLLDYGDAYDLDANDELLAEDLANVEENADEEFDLGVEDDFPLDPSEESINETTSSSTEAQQQQQTSYGSANGGAKDERVNGTASATSNDQKGNYTENQDSQQQHQQHNNNNNNYNNSPYQRDGDNAGGYNRQGANSNGRHPHGNSSWRGRGGSGPMRGRGQQNYAGMGRGNFQGGAGMNSYPMMGMGMNPGMAPGMNMNMGGGMNMNMNMGMMNMGMNMNGPRYPGDGFGNQAMMNQYGGGSGMDGNRMNPAIGGMNARGPQGAVGTPVRTIHINPKFQNRAGIPPALASGAGPDPQNQQSPSQAPQQSNSLQRPQAQDGGRGQIRHWESNNAQDNDRSTGYDRSNGSFSGNNRDDIYRPSSRSDRDDGAGLSSRGSADRRPSDVGRPSSSDSPRKATRPRSRSPPPRVGSGSITSRLTLGSKRYGDEQEDFQKARKSNGESTPRSEHVRLEASASDVDKGSISFLRDNREATDSGSSDAVPKGFVKMENVPETVSDASLRKLAEGVSGVHRVLTITKGGNAVTLGFASVDEAKFFRRQINRTTLEGSLVTVTLASS</sequence>
<dbReference type="InterPro" id="IPR012349">
    <property type="entry name" value="Split_barrel_FMN-bd"/>
</dbReference>
<dbReference type="Proteomes" id="UP000717515">
    <property type="component" value="Unassembled WGS sequence"/>
</dbReference>
<dbReference type="SUPFAM" id="SSF50475">
    <property type="entry name" value="FMN-binding split barrel"/>
    <property type="match status" value="1"/>
</dbReference>
<feature type="compositionally biased region" description="Polar residues" evidence="1">
    <location>
        <begin position="638"/>
        <end position="648"/>
    </location>
</feature>
<name>A0A9P8CXV4_MORAP</name>
<dbReference type="EMBL" id="JAIFTL010000130">
    <property type="protein sequence ID" value="KAG9322776.1"/>
    <property type="molecule type" value="Genomic_DNA"/>
</dbReference>
<evidence type="ECO:0000256" key="1">
    <source>
        <dbReference type="SAM" id="MobiDB-lite"/>
    </source>
</evidence>
<dbReference type="AlphaFoldDB" id="A0A9P8CXV4"/>
<feature type="compositionally biased region" description="Basic and acidic residues" evidence="1">
    <location>
        <begin position="720"/>
        <end position="730"/>
    </location>
</feature>
<feature type="compositionally biased region" description="Basic and acidic residues" evidence="1">
    <location>
        <begin position="649"/>
        <end position="665"/>
    </location>
</feature>
<feature type="compositionally biased region" description="Low complexity" evidence="1">
    <location>
        <begin position="590"/>
        <end position="609"/>
    </location>
</feature>
<feature type="compositionally biased region" description="Low complexity" evidence="1">
    <location>
        <begin position="346"/>
        <end position="362"/>
    </location>
</feature>
<dbReference type="PANTHER" id="PTHR39336">
    <property type="entry name" value="PYRIDOXAMINE PHOSPHATE OXIDASE FAMILY PROTEIN (AFU_ORTHOLOGUE AFUA_6G11440)"/>
    <property type="match status" value="1"/>
</dbReference>
<evidence type="ECO:0008006" key="4">
    <source>
        <dbReference type="Google" id="ProtNLM"/>
    </source>
</evidence>
<protein>
    <recommendedName>
        <fullName evidence="4">Pyridoxamine 5'-phosphate oxidase putative domain-containing protein</fullName>
    </recommendedName>
</protein>
<proteinExistence type="predicted"/>
<feature type="region of interest" description="Disordered" evidence="1">
    <location>
        <begin position="331"/>
        <end position="457"/>
    </location>
</feature>
<dbReference type="PANTHER" id="PTHR39336:SF1">
    <property type="entry name" value="PYRIDOXAMINE PHOSPHATE OXIDASE FAMILY PROTEIN (AFU_ORTHOLOGUE AFUA_6G11440)"/>
    <property type="match status" value="1"/>
</dbReference>